<dbReference type="Proteomes" id="UP001419268">
    <property type="component" value="Unassembled WGS sequence"/>
</dbReference>
<protein>
    <recommendedName>
        <fullName evidence="7">TF-B3 domain-containing protein</fullName>
    </recommendedName>
</protein>
<dbReference type="InterPro" id="IPR015300">
    <property type="entry name" value="DNA-bd_pseudobarrel_sf"/>
</dbReference>
<dbReference type="InterPro" id="IPR003340">
    <property type="entry name" value="B3_DNA-bd"/>
</dbReference>
<evidence type="ECO:0000256" key="3">
    <source>
        <dbReference type="ARBA" id="ARBA00023125"/>
    </source>
</evidence>
<feature type="region of interest" description="Disordered" evidence="6">
    <location>
        <begin position="182"/>
        <end position="216"/>
    </location>
</feature>
<feature type="domain" description="TF-B3" evidence="7">
    <location>
        <begin position="634"/>
        <end position="730"/>
    </location>
</feature>
<comment type="subcellular location">
    <subcellularLocation>
        <location evidence="1">Nucleus</location>
    </subcellularLocation>
</comment>
<evidence type="ECO:0000259" key="7">
    <source>
        <dbReference type="PROSITE" id="PS50863"/>
    </source>
</evidence>
<dbReference type="PANTHER" id="PTHR31920">
    <property type="entry name" value="B3 DOMAIN-CONTAINING"/>
    <property type="match status" value="1"/>
</dbReference>
<reference evidence="8 9" key="1">
    <citation type="submission" date="2024-01" db="EMBL/GenBank/DDBJ databases">
        <title>Genome assemblies of Stephania.</title>
        <authorList>
            <person name="Yang L."/>
        </authorList>
    </citation>
    <scope>NUCLEOTIDE SEQUENCE [LARGE SCALE GENOMIC DNA]</scope>
    <source>
        <strain evidence="8">JXDWG</strain>
        <tissue evidence="8">Leaf</tissue>
    </source>
</reference>
<gene>
    <name evidence="8" type="ORF">Scep_000508</name>
</gene>
<dbReference type="InterPro" id="IPR050655">
    <property type="entry name" value="Plant_B3_domain"/>
</dbReference>
<dbReference type="SUPFAM" id="SSF101936">
    <property type="entry name" value="DNA-binding pseudobarrel domain"/>
    <property type="match status" value="2"/>
</dbReference>
<proteinExistence type="predicted"/>
<evidence type="ECO:0000313" key="9">
    <source>
        <dbReference type="Proteomes" id="UP001419268"/>
    </source>
</evidence>
<evidence type="ECO:0000256" key="2">
    <source>
        <dbReference type="ARBA" id="ARBA00023015"/>
    </source>
</evidence>
<evidence type="ECO:0000313" key="8">
    <source>
        <dbReference type="EMBL" id="KAK9165317.1"/>
    </source>
</evidence>
<keyword evidence="3" id="KW-0238">DNA-binding</keyword>
<dbReference type="PROSITE" id="PS50863">
    <property type="entry name" value="B3"/>
    <property type="match status" value="2"/>
</dbReference>
<dbReference type="CDD" id="cd10017">
    <property type="entry name" value="B3_DNA"/>
    <property type="match status" value="2"/>
</dbReference>
<comment type="caution">
    <text evidence="8">The sequence shown here is derived from an EMBL/GenBank/DDBJ whole genome shotgun (WGS) entry which is preliminary data.</text>
</comment>
<evidence type="ECO:0000256" key="5">
    <source>
        <dbReference type="ARBA" id="ARBA00023242"/>
    </source>
</evidence>
<dbReference type="Gene3D" id="2.40.330.10">
    <property type="entry name" value="DNA-binding pseudobarrel domain"/>
    <property type="match status" value="2"/>
</dbReference>
<evidence type="ECO:0000256" key="4">
    <source>
        <dbReference type="ARBA" id="ARBA00023163"/>
    </source>
</evidence>
<evidence type="ECO:0000256" key="1">
    <source>
        <dbReference type="ARBA" id="ARBA00004123"/>
    </source>
</evidence>
<evidence type="ECO:0000256" key="6">
    <source>
        <dbReference type="SAM" id="MobiDB-lite"/>
    </source>
</evidence>
<organism evidence="8 9">
    <name type="scientific">Stephania cephalantha</name>
    <dbReference type="NCBI Taxonomy" id="152367"/>
    <lineage>
        <taxon>Eukaryota</taxon>
        <taxon>Viridiplantae</taxon>
        <taxon>Streptophyta</taxon>
        <taxon>Embryophyta</taxon>
        <taxon>Tracheophyta</taxon>
        <taxon>Spermatophyta</taxon>
        <taxon>Magnoliopsida</taxon>
        <taxon>Ranunculales</taxon>
        <taxon>Menispermaceae</taxon>
        <taxon>Menispermoideae</taxon>
        <taxon>Cissampelideae</taxon>
        <taxon>Stephania</taxon>
    </lineage>
</organism>
<feature type="compositionally biased region" description="Basic and acidic residues" evidence="6">
    <location>
        <begin position="182"/>
        <end position="191"/>
    </location>
</feature>
<keyword evidence="9" id="KW-1185">Reference proteome</keyword>
<keyword evidence="5" id="KW-0539">Nucleus</keyword>
<feature type="compositionally biased region" description="Acidic residues" evidence="6">
    <location>
        <begin position="192"/>
        <end position="201"/>
    </location>
</feature>
<dbReference type="GO" id="GO:0005634">
    <property type="term" value="C:nucleus"/>
    <property type="evidence" value="ECO:0007669"/>
    <property type="project" value="UniProtKB-SubCell"/>
</dbReference>
<name>A0AAP0L7Q8_9MAGN</name>
<dbReference type="AlphaFoldDB" id="A0AAP0L7Q8"/>
<dbReference type="SMART" id="SM01019">
    <property type="entry name" value="B3"/>
    <property type="match status" value="2"/>
</dbReference>
<keyword evidence="4" id="KW-0804">Transcription</keyword>
<accession>A0AAP0L7Q8</accession>
<keyword evidence="2" id="KW-0805">Transcription regulation</keyword>
<dbReference type="GO" id="GO:0003677">
    <property type="term" value="F:DNA binding"/>
    <property type="evidence" value="ECO:0007669"/>
    <property type="project" value="UniProtKB-KW"/>
</dbReference>
<dbReference type="EMBL" id="JBBNAG010000001">
    <property type="protein sequence ID" value="KAK9165317.1"/>
    <property type="molecule type" value="Genomic_DNA"/>
</dbReference>
<dbReference type="Pfam" id="PF02362">
    <property type="entry name" value="B3"/>
    <property type="match status" value="2"/>
</dbReference>
<dbReference type="PANTHER" id="PTHR31920:SF37">
    <property type="entry name" value="B3 DOMAIN-CONTAINING TRANSCRIPTION FACTOR VRN1"/>
    <property type="match status" value="1"/>
</dbReference>
<sequence length="730" mass="82205">MRRPPLRSPATENHPHFFKIIHSGVIHEGRLRIPTKFMSNFPNKLSDVGKLIVPGGKIWNIRLKRDGTGMWFEQGLQEFIKYYSMSAGHLLLFRYDGNSKFQVTIFDMTATEIGYPCSNAAVDGSGLRERKGGPKTYNNRNPILKCKEELVEYEENAAKPFAGKATSQFEKRRTGKLKIIKPSDGDTVKTNEDDDIIETSEDTEKLETSEDDAAAETSEYDDVVETSEDDAIEILDANSFHKNVCRKISFDECEGQGMEKLCNQRNKVDEGEQCSSQSLRRRFSLRTLSNKTAEVASSRLHKLASTSSICNHLLQCKKEPFESNGKEMQLSLDEDNRRQMMHKINEVKSRDLKKKGCVKASETLAREENNETVFVDASGDYSFRKHFSSRNMVIGECGETGTKFQQLNALSRSLASGIESCVGDSLQHYKLPNRSVLCSSNVNSKLNLHCQDKGKAGQLVGGSKRSRVTHDGSEEFFYAPDKITKLIVSDGGSSRRINNEGVYLYPCTKLRSSQELEPPVIYPGKTRGLIDSCETGEVRNKGAETFNLKVKKEILETDVHSLEKIPSELPEWRKANLAKFVTTTSGSKHGFQSQESPIILLNQTTIPGNIPMTIKVEAEDIMVSPASTSGNACFQVTMRRSYVNDKFRLHLPFRFASVMTKQGSEGVVLQLPDGRRWRVKLKCYKSSHFLLNHGWKEFALDNRLKEHDVCVFRVVEKEAGVIEVVILRST</sequence>
<feature type="domain" description="TF-B3" evidence="7">
    <location>
        <begin position="16"/>
        <end position="109"/>
    </location>
</feature>